<keyword evidence="2" id="KW-1185">Reference proteome</keyword>
<evidence type="ECO:0000313" key="2">
    <source>
        <dbReference type="Proteomes" id="UP001499909"/>
    </source>
</evidence>
<dbReference type="EMBL" id="BAABDH010000103">
    <property type="protein sequence ID" value="GAA3947560.1"/>
    <property type="molecule type" value="Genomic_DNA"/>
</dbReference>
<comment type="caution">
    <text evidence="1">The sequence shown here is derived from an EMBL/GenBank/DDBJ whole genome shotgun (WGS) entry which is preliminary data.</text>
</comment>
<dbReference type="Proteomes" id="UP001499909">
    <property type="component" value="Unassembled WGS sequence"/>
</dbReference>
<evidence type="ECO:0000313" key="1">
    <source>
        <dbReference type="EMBL" id="GAA3947560.1"/>
    </source>
</evidence>
<dbReference type="RefSeq" id="WP_345116084.1">
    <property type="nucleotide sequence ID" value="NZ_BAABDH010000103.1"/>
</dbReference>
<name>A0ABP7NIY4_9BACT</name>
<organism evidence="1 2">
    <name type="scientific">Hymenobacter algoricola</name>
    <dbReference type="NCBI Taxonomy" id="486267"/>
    <lineage>
        <taxon>Bacteria</taxon>
        <taxon>Pseudomonadati</taxon>
        <taxon>Bacteroidota</taxon>
        <taxon>Cytophagia</taxon>
        <taxon>Cytophagales</taxon>
        <taxon>Hymenobacteraceae</taxon>
        <taxon>Hymenobacter</taxon>
    </lineage>
</organism>
<accession>A0ABP7NIY4</accession>
<evidence type="ECO:0008006" key="3">
    <source>
        <dbReference type="Google" id="ProtNLM"/>
    </source>
</evidence>
<dbReference type="PROSITE" id="PS51257">
    <property type="entry name" value="PROKAR_LIPOPROTEIN"/>
    <property type="match status" value="1"/>
</dbReference>
<sequence length="89" mass="10052">MKLMTIIMLLFWLTACDNRTGKSVVGQKAKTIHIDSLNINSNEINGSGGQPYKQSQKCNFSNFIADKKTPKLAKDIYLDNDLDLQEKNM</sequence>
<reference evidence="2" key="1">
    <citation type="journal article" date="2019" name="Int. J. Syst. Evol. Microbiol.">
        <title>The Global Catalogue of Microorganisms (GCM) 10K type strain sequencing project: providing services to taxonomists for standard genome sequencing and annotation.</title>
        <authorList>
            <consortium name="The Broad Institute Genomics Platform"/>
            <consortium name="The Broad Institute Genome Sequencing Center for Infectious Disease"/>
            <person name="Wu L."/>
            <person name="Ma J."/>
        </authorList>
    </citation>
    <scope>NUCLEOTIDE SEQUENCE [LARGE SCALE GENOMIC DNA]</scope>
    <source>
        <strain evidence="2">JCM 17214</strain>
    </source>
</reference>
<protein>
    <recommendedName>
        <fullName evidence="3">Lipoprotein</fullName>
    </recommendedName>
</protein>
<gene>
    <name evidence="1" type="ORF">GCM10022406_31630</name>
</gene>
<proteinExistence type="predicted"/>